<feature type="chain" id="PRO_5009314348" evidence="2">
    <location>
        <begin position="29"/>
        <end position="216"/>
    </location>
</feature>
<dbReference type="WBParaSite" id="L893_g33526.t1">
    <property type="protein sequence ID" value="L893_g33526.t1"/>
    <property type="gene ID" value="L893_g33526"/>
</dbReference>
<accession>A0A1I8A754</accession>
<keyword evidence="2" id="KW-0732">Signal</keyword>
<feature type="signal peptide" evidence="2">
    <location>
        <begin position="1"/>
        <end position="28"/>
    </location>
</feature>
<protein>
    <submittedName>
        <fullName evidence="4">Secreted protein</fullName>
    </submittedName>
</protein>
<dbReference type="AlphaFoldDB" id="A0A1I8A754"/>
<evidence type="ECO:0000313" key="4">
    <source>
        <dbReference type="WBParaSite" id="L893_g33526.t1"/>
    </source>
</evidence>
<sequence>MGFVIISCYLLSSPHLLVVFLEIYTPLGDRCTCTIPVSTTYREGLRRPLSWFQSLRRSNLLVSWPENTAQLPACISPDTCRDVLLVTTASSQRDASRSPSHADLERRHYTIRSRPGSSGCKVWSLLARLPLLQTKNDFRGPARVRQRVRRGMMSERCPIAGQHSRNSKKKPGGGKGDDLSFLSRKRIPETECRTQRNSEQKVITFFADVILARCLR</sequence>
<reference evidence="4" key="1">
    <citation type="submission" date="2016-11" db="UniProtKB">
        <authorList>
            <consortium name="WormBaseParasite"/>
        </authorList>
    </citation>
    <scope>IDENTIFICATION</scope>
</reference>
<evidence type="ECO:0000313" key="3">
    <source>
        <dbReference type="Proteomes" id="UP000095287"/>
    </source>
</evidence>
<evidence type="ECO:0000256" key="2">
    <source>
        <dbReference type="SAM" id="SignalP"/>
    </source>
</evidence>
<evidence type="ECO:0000256" key="1">
    <source>
        <dbReference type="SAM" id="MobiDB-lite"/>
    </source>
</evidence>
<dbReference type="Proteomes" id="UP000095287">
    <property type="component" value="Unplaced"/>
</dbReference>
<organism evidence="3 4">
    <name type="scientific">Steinernema glaseri</name>
    <dbReference type="NCBI Taxonomy" id="37863"/>
    <lineage>
        <taxon>Eukaryota</taxon>
        <taxon>Metazoa</taxon>
        <taxon>Ecdysozoa</taxon>
        <taxon>Nematoda</taxon>
        <taxon>Chromadorea</taxon>
        <taxon>Rhabditida</taxon>
        <taxon>Tylenchina</taxon>
        <taxon>Panagrolaimomorpha</taxon>
        <taxon>Strongyloidoidea</taxon>
        <taxon>Steinernematidae</taxon>
        <taxon>Steinernema</taxon>
    </lineage>
</organism>
<proteinExistence type="predicted"/>
<feature type="region of interest" description="Disordered" evidence="1">
    <location>
        <begin position="156"/>
        <end position="181"/>
    </location>
</feature>
<name>A0A1I8A754_9BILA</name>
<keyword evidence="3" id="KW-1185">Reference proteome</keyword>